<dbReference type="SUPFAM" id="SSF52833">
    <property type="entry name" value="Thioredoxin-like"/>
    <property type="match status" value="1"/>
</dbReference>
<keyword evidence="1 4" id="KW-0251">Elongation factor</keyword>
<evidence type="ECO:0000313" key="9">
    <source>
        <dbReference type="EMBL" id="JAS39325.1"/>
    </source>
</evidence>
<dbReference type="CDD" id="cd03044">
    <property type="entry name" value="GST_N_EF1Bgamma"/>
    <property type="match status" value="1"/>
</dbReference>
<dbReference type="Gene3D" id="3.30.70.1010">
    <property type="entry name" value="Translation elongation factor EF1B, gamma chain, conserved domain"/>
    <property type="match status" value="1"/>
</dbReference>
<keyword evidence="2 4" id="KW-0648">Protein biosynthesis</keyword>
<dbReference type="InterPro" id="IPR004046">
    <property type="entry name" value="GST_C"/>
</dbReference>
<protein>
    <recommendedName>
        <fullName evidence="3">eEF-1B gamma</fullName>
    </recommendedName>
</protein>
<dbReference type="InterPro" id="IPR036282">
    <property type="entry name" value="Glutathione-S-Trfase_C_sf"/>
</dbReference>
<dbReference type="Pfam" id="PF00043">
    <property type="entry name" value="GST_C"/>
    <property type="match status" value="1"/>
</dbReference>
<dbReference type="SUPFAM" id="SSF47616">
    <property type="entry name" value="GST C-terminal domain-like"/>
    <property type="match status" value="1"/>
</dbReference>
<dbReference type="SFLD" id="SFLDS00019">
    <property type="entry name" value="Glutathione_Transferase_(cytos"/>
    <property type="match status" value="1"/>
</dbReference>
<dbReference type="FunFam" id="1.20.1050.10:FF:000006">
    <property type="entry name" value="Elongation factor 1 gamma"/>
    <property type="match status" value="1"/>
</dbReference>
<evidence type="ECO:0000256" key="2">
    <source>
        <dbReference type="ARBA" id="ARBA00022917"/>
    </source>
</evidence>
<dbReference type="SMART" id="SM01183">
    <property type="entry name" value="EF1G"/>
    <property type="match status" value="1"/>
</dbReference>
<organism evidence="9">
    <name type="scientific">Cuerna arida</name>
    <dbReference type="NCBI Taxonomy" id="1464854"/>
    <lineage>
        <taxon>Eukaryota</taxon>
        <taxon>Metazoa</taxon>
        <taxon>Ecdysozoa</taxon>
        <taxon>Arthropoda</taxon>
        <taxon>Hexapoda</taxon>
        <taxon>Insecta</taxon>
        <taxon>Pterygota</taxon>
        <taxon>Neoptera</taxon>
        <taxon>Paraneoptera</taxon>
        <taxon>Hemiptera</taxon>
        <taxon>Auchenorrhyncha</taxon>
        <taxon>Membracoidea</taxon>
        <taxon>Cicadellidae</taxon>
        <taxon>Cicadellinae</taxon>
        <taxon>Proconiini</taxon>
        <taxon>Cuerna</taxon>
    </lineage>
</organism>
<dbReference type="PANTHER" id="PTHR43986">
    <property type="entry name" value="ELONGATION FACTOR 1-GAMMA"/>
    <property type="match status" value="1"/>
</dbReference>
<evidence type="ECO:0000259" key="6">
    <source>
        <dbReference type="PROSITE" id="PS50040"/>
    </source>
</evidence>
<dbReference type="InterPro" id="IPR040079">
    <property type="entry name" value="Glutathione_S-Trfase"/>
</dbReference>
<sequence length="413" mass="47330">MVSGILYTFTEDFHGLKAQIAAKFCNSDVKVDPKFVFGTTNTSAEFKKHFPSGKVPAFETSSEPKLYLTEGNAIAYFVSNENFRGVNDFEKAEVLKWMNFADSDLVPVSNSLSLPATETSLFNAKVNKLAKEDLAKLMVALEKRLESYTYLVGERITLADISVFCCILNLFKLYFDKKIRNSTYPCTTRWFNTILNHSYVKGLVKDFSFNEKAVVEEPKSKKENVPKVAPKADAPKAAAEENGVEDEEPAAPKSVCPFSLLPAGTFKFDAFKRCYSNEDEATSVKYFWDNFDPENYSIWFCDYKFKDELKKVYMSCNLINGMFQRLEKMRSQSFASMCVFGTDDDNTVSGVWVWRGHDLAFKLSPDWQIDYESYDWKKLDPKSAEDKILIERYLKWEGTDKDGRKFNQGKIFK</sequence>
<dbReference type="GO" id="GO:0003746">
    <property type="term" value="F:translation elongation factor activity"/>
    <property type="evidence" value="ECO:0007669"/>
    <property type="project" value="UniProtKB-UniRule"/>
</dbReference>
<feature type="region of interest" description="Disordered" evidence="5">
    <location>
        <begin position="220"/>
        <end position="250"/>
    </location>
</feature>
<evidence type="ECO:0000259" key="7">
    <source>
        <dbReference type="PROSITE" id="PS50404"/>
    </source>
</evidence>
<dbReference type="Gene3D" id="3.40.30.10">
    <property type="entry name" value="Glutaredoxin"/>
    <property type="match status" value="1"/>
</dbReference>
<dbReference type="InterPro" id="IPR004045">
    <property type="entry name" value="Glutathione_S-Trfase_N"/>
</dbReference>
<feature type="domain" description="EF-1-gamma C-terminal" evidence="6">
    <location>
        <begin position="254"/>
        <end position="413"/>
    </location>
</feature>
<evidence type="ECO:0000256" key="1">
    <source>
        <dbReference type="ARBA" id="ARBA00022768"/>
    </source>
</evidence>
<dbReference type="SUPFAM" id="SSF89942">
    <property type="entry name" value="eEF1-gamma domain"/>
    <property type="match status" value="1"/>
</dbReference>
<dbReference type="InterPro" id="IPR001662">
    <property type="entry name" value="EF1B_G_C"/>
</dbReference>
<proteinExistence type="predicted"/>
<evidence type="ECO:0000256" key="4">
    <source>
        <dbReference type="PROSITE-ProRule" id="PRU00519"/>
    </source>
</evidence>
<feature type="domain" description="GST N-terminal" evidence="7">
    <location>
        <begin position="2"/>
        <end position="86"/>
    </location>
</feature>
<dbReference type="FunFam" id="3.30.70.1010:FF:000001">
    <property type="entry name" value="Elongation factor 1-gamma 1"/>
    <property type="match status" value="1"/>
</dbReference>
<dbReference type="CDD" id="cd03181">
    <property type="entry name" value="GST_C_EF1Bgamma_like"/>
    <property type="match status" value="1"/>
</dbReference>
<dbReference type="PROSITE" id="PS50405">
    <property type="entry name" value="GST_CTER"/>
    <property type="match status" value="1"/>
</dbReference>
<dbReference type="Pfam" id="PF02798">
    <property type="entry name" value="GST_N"/>
    <property type="match status" value="1"/>
</dbReference>
<dbReference type="GO" id="GO:0005634">
    <property type="term" value="C:nucleus"/>
    <property type="evidence" value="ECO:0007669"/>
    <property type="project" value="TreeGrafter"/>
</dbReference>
<evidence type="ECO:0000256" key="3">
    <source>
        <dbReference type="ARBA" id="ARBA00030426"/>
    </source>
</evidence>
<gene>
    <name evidence="9" type="ORF">g.12052</name>
</gene>
<dbReference type="InterPro" id="IPR036433">
    <property type="entry name" value="EF1B_G_C_sf"/>
</dbReference>
<name>A0A1B6EN33_9HEMI</name>
<dbReference type="PROSITE" id="PS50404">
    <property type="entry name" value="GST_NTER"/>
    <property type="match status" value="1"/>
</dbReference>
<dbReference type="EMBL" id="GECZ01030444">
    <property type="protein sequence ID" value="JAS39325.1"/>
    <property type="molecule type" value="Transcribed_RNA"/>
</dbReference>
<dbReference type="AlphaFoldDB" id="A0A1B6EN33"/>
<dbReference type="Pfam" id="PF00647">
    <property type="entry name" value="EF1G"/>
    <property type="match status" value="1"/>
</dbReference>
<dbReference type="GO" id="GO:0005737">
    <property type="term" value="C:cytoplasm"/>
    <property type="evidence" value="ECO:0007669"/>
    <property type="project" value="TreeGrafter"/>
</dbReference>
<accession>A0A1B6EN33</accession>
<evidence type="ECO:0000259" key="8">
    <source>
        <dbReference type="PROSITE" id="PS50405"/>
    </source>
</evidence>
<feature type="domain" description="GST C-terminal" evidence="8">
    <location>
        <begin position="87"/>
        <end position="214"/>
    </location>
</feature>
<dbReference type="Gene3D" id="1.20.1050.10">
    <property type="match status" value="1"/>
</dbReference>
<dbReference type="InterPro" id="IPR050802">
    <property type="entry name" value="EF-GSTs"/>
</dbReference>
<evidence type="ECO:0000256" key="5">
    <source>
        <dbReference type="SAM" id="MobiDB-lite"/>
    </source>
</evidence>
<dbReference type="InterPro" id="IPR010987">
    <property type="entry name" value="Glutathione-S-Trfase_C-like"/>
</dbReference>
<dbReference type="PANTHER" id="PTHR43986:SF1">
    <property type="entry name" value="ELONGATION FACTOR 1-GAMMA"/>
    <property type="match status" value="1"/>
</dbReference>
<reference evidence="9" key="1">
    <citation type="submission" date="2015-11" db="EMBL/GenBank/DDBJ databases">
        <title>De novo transcriptome assembly of four potential Pierce s Disease insect vectors from Arizona vineyards.</title>
        <authorList>
            <person name="Tassone E.E."/>
        </authorList>
    </citation>
    <scope>NUCLEOTIDE SEQUENCE</scope>
</reference>
<dbReference type="PROSITE" id="PS50040">
    <property type="entry name" value="EF1G_C"/>
    <property type="match status" value="1"/>
</dbReference>
<dbReference type="InterPro" id="IPR036249">
    <property type="entry name" value="Thioredoxin-like_sf"/>
</dbReference>
<feature type="compositionally biased region" description="Low complexity" evidence="5">
    <location>
        <begin position="226"/>
        <end position="237"/>
    </location>
</feature>